<evidence type="ECO:0000256" key="4">
    <source>
        <dbReference type="ARBA" id="ARBA00023136"/>
    </source>
</evidence>
<proteinExistence type="predicted"/>
<dbReference type="InterPro" id="IPR001129">
    <property type="entry name" value="Membr-assoc_MAPEG"/>
</dbReference>
<evidence type="ECO:0008006" key="8">
    <source>
        <dbReference type="Google" id="ProtNLM"/>
    </source>
</evidence>
<evidence type="ECO:0000256" key="5">
    <source>
        <dbReference type="SAM" id="Phobius"/>
    </source>
</evidence>
<dbReference type="Pfam" id="PF01124">
    <property type="entry name" value="MAPEG"/>
    <property type="match status" value="1"/>
</dbReference>
<evidence type="ECO:0000256" key="1">
    <source>
        <dbReference type="ARBA" id="ARBA00004370"/>
    </source>
</evidence>
<evidence type="ECO:0000313" key="7">
    <source>
        <dbReference type="Proteomes" id="UP001527925"/>
    </source>
</evidence>
<evidence type="ECO:0000256" key="3">
    <source>
        <dbReference type="ARBA" id="ARBA00022989"/>
    </source>
</evidence>
<comment type="caution">
    <text evidence="6">The sequence shown here is derived from an EMBL/GenBank/DDBJ whole genome shotgun (WGS) entry which is preliminary data.</text>
</comment>
<feature type="transmembrane region" description="Helical" evidence="5">
    <location>
        <begin position="132"/>
        <end position="155"/>
    </location>
</feature>
<name>A0ABR4NEE8_9FUNG</name>
<reference evidence="6 7" key="1">
    <citation type="submission" date="2023-09" db="EMBL/GenBank/DDBJ databases">
        <title>Pangenome analysis of Batrachochytrium dendrobatidis and related Chytrids.</title>
        <authorList>
            <person name="Yacoub M.N."/>
            <person name="Stajich J.E."/>
            <person name="James T.Y."/>
        </authorList>
    </citation>
    <scope>NUCLEOTIDE SEQUENCE [LARGE SCALE GENOMIC DNA]</scope>
    <source>
        <strain evidence="6 7">JEL0888</strain>
    </source>
</reference>
<keyword evidence="7" id="KW-1185">Reference proteome</keyword>
<dbReference type="EMBL" id="JADGIZ020000009">
    <property type="protein sequence ID" value="KAL2917880.1"/>
    <property type="molecule type" value="Genomic_DNA"/>
</dbReference>
<dbReference type="PANTHER" id="PTHR35814:SF1">
    <property type="entry name" value="GLUTATHIONE S-TRANSFERASE-RELATED"/>
    <property type="match status" value="1"/>
</dbReference>
<comment type="subcellular location">
    <subcellularLocation>
        <location evidence="1">Membrane</location>
    </subcellularLocation>
</comment>
<keyword evidence="2 5" id="KW-0812">Transmembrane</keyword>
<feature type="transmembrane region" description="Helical" evidence="5">
    <location>
        <begin position="6"/>
        <end position="23"/>
    </location>
</feature>
<dbReference type="Proteomes" id="UP001527925">
    <property type="component" value="Unassembled WGS sequence"/>
</dbReference>
<organism evidence="6 7">
    <name type="scientific">Polyrhizophydium stewartii</name>
    <dbReference type="NCBI Taxonomy" id="2732419"/>
    <lineage>
        <taxon>Eukaryota</taxon>
        <taxon>Fungi</taxon>
        <taxon>Fungi incertae sedis</taxon>
        <taxon>Chytridiomycota</taxon>
        <taxon>Chytridiomycota incertae sedis</taxon>
        <taxon>Chytridiomycetes</taxon>
        <taxon>Rhizophydiales</taxon>
        <taxon>Rhizophydiales incertae sedis</taxon>
        <taxon>Polyrhizophydium</taxon>
    </lineage>
</organism>
<evidence type="ECO:0000256" key="2">
    <source>
        <dbReference type="ARBA" id="ARBA00022692"/>
    </source>
</evidence>
<dbReference type="SUPFAM" id="SSF161084">
    <property type="entry name" value="MAPEG domain-like"/>
    <property type="match status" value="1"/>
</dbReference>
<accession>A0ABR4NEE8</accession>
<keyword evidence="4 5" id="KW-0472">Membrane</keyword>
<sequence>MLVTAGYASAAALYGLFLTLNVVRNRRRLEVSLGDGSRESLIELMQLSAEEGPTALKDPKKTSPAASKYFKLTQAVRAHGNFIENAPWIYFLIALGEYNGMSAPLVHALGGAFLAGRIAHSFGILGNKHSVGLARALSMASTFLVIGVASVWNIVKLIQQ</sequence>
<dbReference type="InterPro" id="IPR023352">
    <property type="entry name" value="MAPEG-like_dom_sf"/>
</dbReference>
<evidence type="ECO:0000313" key="6">
    <source>
        <dbReference type="EMBL" id="KAL2917880.1"/>
    </source>
</evidence>
<gene>
    <name evidence="6" type="ORF">HK105_202753</name>
</gene>
<protein>
    <recommendedName>
        <fullName evidence="8">Glutathione transferase</fullName>
    </recommendedName>
</protein>
<dbReference type="Gene3D" id="1.20.120.550">
    <property type="entry name" value="Membrane associated eicosanoid/glutathione metabolism-like domain"/>
    <property type="match status" value="1"/>
</dbReference>
<dbReference type="PANTHER" id="PTHR35814">
    <property type="match status" value="1"/>
</dbReference>
<keyword evidence="3 5" id="KW-1133">Transmembrane helix</keyword>